<name>A0AB38THZ8_9HYPH</name>
<keyword evidence="3 4" id="KW-0732">Signal</keyword>
<dbReference type="Proteomes" id="UP001060070">
    <property type="component" value="Chromosome"/>
</dbReference>
<evidence type="ECO:0000256" key="4">
    <source>
        <dbReference type="SAM" id="SignalP"/>
    </source>
</evidence>
<dbReference type="InterPro" id="IPR028082">
    <property type="entry name" value="Peripla_BP_I"/>
</dbReference>
<reference evidence="6 7" key="1">
    <citation type="journal article" date="2022" name="Microbiol. Resour. Announc.">
        <title>Complete Genome Sequence of Mesorhizobium ciceri Strain R30, a Rhizobium Used as a Commercial Inoculant for Chickpea in Argentina.</title>
        <authorList>
            <person name="Foresto E."/>
            <person name="Revale S."/>
            <person name="Primo E."/>
            <person name="Nievas F."/>
            <person name="Carezzano E."/>
            <person name="Puente M."/>
            <person name="Alzari P."/>
            <person name="Mart M."/>
            <person name="Ben-Assaya M."/>
            <person name="Mornico D."/>
            <person name="Santoro M."/>
            <person name="Mart F."/>
            <person name="Giordano W."/>
            <person name="Bogino P."/>
        </authorList>
    </citation>
    <scope>NUCLEOTIDE SEQUENCE [LARGE SCALE GENOMIC DNA]</scope>
    <source>
        <strain evidence="6 7">R30</strain>
    </source>
</reference>
<feature type="signal peptide" evidence="4">
    <location>
        <begin position="1"/>
        <end position="21"/>
    </location>
</feature>
<accession>A0AB38THZ8</accession>
<feature type="domain" description="Periplasmic binding protein" evidence="5">
    <location>
        <begin position="76"/>
        <end position="328"/>
    </location>
</feature>
<dbReference type="SUPFAM" id="SSF53822">
    <property type="entry name" value="Periplasmic binding protein-like I"/>
    <property type="match status" value="1"/>
</dbReference>
<dbReference type="Pfam" id="PF13407">
    <property type="entry name" value="Peripla_BP_4"/>
    <property type="match status" value="1"/>
</dbReference>
<keyword evidence="7" id="KW-1185">Reference proteome</keyword>
<evidence type="ECO:0000313" key="6">
    <source>
        <dbReference type="EMBL" id="UTU54445.1"/>
    </source>
</evidence>
<evidence type="ECO:0000313" key="7">
    <source>
        <dbReference type="Proteomes" id="UP001060070"/>
    </source>
</evidence>
<organism evidence="6 7">
    <name type="scientific">Mesorhizobium ciceri</name>
    <dbReference type="NCBI Taxonomy" id="39645"/>
    <lineage>
        <taxon>Bacteria</taxon>
        <taxon>Pseudomonadati</taxon>
        <taxon>Pseudomonadota</taxon>
        <taxon>Alphaproteobacteria</taxon>
        <taxon>Hyphomicrobiales</taxon>
        <taxon>Phyllobacteriaceae</taxon>
        <taxon>Mesorhizobium</taxon>
    </lineage>
</organism>
<dbReference type="PANTHER" id="PTHR46847:SF1">
    <property type="entry name" value="D-ALLOSE-BINDING PERIPLASMIC PROTEIN-RELATED"/>
    <property type="match status" value="1"/>
</dbReference>
<proteinExistence type="inferred from homology"/>
<evidence type="ECO:0000256" key="1">
    <source>
        <dbReference type="ARBA" id="ARBA00004196"/>
    </source>
</evidence>
<evidence type="ECO:0000256" key="2">
    <source>
        <dbReference type="ARBA" id="ARBA00007639"/>
    </source>
</evidence>
<dbReference type="InterPro" id="IPR025997">
    <property type="entry name" value="SBP_2_dom"/>
</dbReference>
<dbReference type="Gene3D" id="3.40.50.2300">
    <property type="match status" value="2"/>
</dbReference>
<dbReference type="PANTHER" id="PTHR46847">
    <property type="entry name" value="D-ALLOSE-BINDING PERIPLASMIC PROTEIN-RELATED"/>
    <property type="match status" value="1"/>
</dbReference>
<comment type="subcellular location">
    <subcellularLocation>
        <location evidence="1">Cell envelope</location>
    </subcellularLocation>
</comment>
<feature type="chain" id="PRO_5044319845" evidence="4">
    <location>
        <begin position="22"/>
        <end position="399"/>
    </location>
</feature>
<gene>
    <name evidence="6" type="ORF">LRP29_14080</name>
</gene>
<comment type="similarity">
    <text evidence="2">Belongs to the bacterial solute-binding protein 2 family.</text>
</comment>
<dbReference type="AlphaFoldDB" id="A0AB38THZ8"/>
<dbReference type="GO" id="GO:0030313">
    <property type="term" value="C:cell envelope"/>
    <property type="evidence" value="ECO:0007669"/>
    <property type="project" value="UniProtKB-SubCell"/>
</dbReference>
<dbReference type="EMBL" id="CP088147">
    <property type="protein sequence ID" value="UTU54445.1"/>
    <property type="molecule type" value="Genomic_DNA"/>
</dbReference>
<sequence length="399" mass="42784">MITVAACTAAFSLVGLAASHAADPTAEEQAAALAAVPKEAQKYYGGYWYATNIVADPFANWKPHAPPWKICHNDSYLGNSWRANLVAELKALTKQLADQGLAEPELNVTNSNGDINLELTQLKAQIAQGCDLIMSYPGSATGLCAGIKEAFDKGILFVTIDSTVTCPEALNVATNPYYRGQYEGEWIAKQLGGKGTALIMNGQPGTANTVAQETGFRKAVEAFPDIKVAGSLFGMWTGSVAKTEVLKFLATHPEPVHAVFSTGNMGVGVGQAFEQSGRALPIITEVTNLCSLLAYWKEKNLTANTFVQDGGPMAYSAFIPALHMMAGQKPKVNTIFMPLPSITAENFNDYYDASMTVQSTCFANGKDLHLVPDSYFEQFFTGGEPRAKVEIVSTNAQPQ</sequence>
<dbReference type="RefSeq" id="WP_164752878.1">
    <property type="nucleotide sequence ID" value="NZ_CP088147.1"/>
</dbReference>
<evidence type="ECO:0000256" key="3">
    <source>
        <dbReference type="ARBA" id="ARBA00022729"/>
    </source>
</evidence>
<evidence type="ECO:0000259" key="5">
    <source>
        <dbReference type="Pfam" id="PF13407"/>
    </source>
</evidence>
<protein>
    <submittedName>
        <fullName evidence="6">Substrate-binding domain-containing protein</fullName>
    </submittedName>
</protein>
<dbReference type="GO" id="GO:0030246">
    <property type="term" value="F:carbohydrate binding"/>
    <property type="evidence" value="ECO:0007669"/>
    <property type="project" value="UniProtKB-ARBA"/>
</dbReference>